<accession>A0A1Q9E2Q5</accession>
<dbReference type="AlphaFoldDB" id="A0A1Q9E2Q5"/>
<organism evidence="2 3">
    <name type="scientific">Symbiodinium microadriaticum</name>
    <name type="common">Dinoflagellate</name>
    <name type="synonym">Zooxanthella microadriatica</name>
    <dbReference type="NCBI Taxonomy" id="2951"/>
    <lineage>
        <taxon>Eukaryota</taxon>
        <taxon>Sar</taxon>
        <taxon>Alveolata</taxon>
        <taxon>Dinophyceae</taxon>
        <taxon>Suessiales</taxon>
        <taxon>Symbiodiniaceae</taxon>
        <taxon>Symbiodinium</taxon>
    </lineage>
</organism>
<keyword evidence="3" id="KW-1185">Reference proteome</keyword>
<gene>
    <name evidence="2" type="ORF">AK812_SmicGene15498</name>
</gene>
<dbReference type="EMBL" id="LSRX01000283">
    <property type="protein sequence ID" value="OLQ01706.1"/>
    <property type="molecule type" value="Genomic_DNA"/>
</dbReference>
<name>A0A1Q9E2Q5_SYMMI</name>
<proteinExistence type="predicted"/>
<protein>
    <submittedName>
        <fullName evidence="2">Uncharacterized protein</fullName>
    </submittedName>
</protein>
<reference evidence="2 3" key="1">
    <citation type="submission" date="2016-02" db="EMBL/GenBank/DDBJ databases">
        <title>Genome analysis of coral dinoflagellate symbionts highlights evolutionary adaptations to a symbiotic lifestyle.</title>
        <authorList>
            <person name="Aranda M."/>
            <person name="Li Y."/>
            <person name="Liew Y.J."/>
            <person name="Baumgarten S."/>
            <person name="Simakov O."/>
            <person name="Wilson M."/>
            <person name="Piel J."/>
            <person name="Ashoor H."/>
            <person name="Bougouffa S."/>
            <person name="Bajic V.B."/>
            <person name="Ryu T."/>
            <person name="Ravasi T."/>
            <person name="Bayer T."/>
            <person name="Micklem G."/>
            <person name="Kim H."/>
            <person name="Bhak J."/>
            <person name="Lajeunesse T.C."/>
            <person name="Voolstra C.R."/>
        </authorList>
    </citation>
    <scope>NUCLEOTIDE SEQUENCE [LARGE SCALE GENOMIC DNA]</scope>
    <source>
        <strain evidence="2 3">CCMP2467</strain>
    </source>
</reference>
<evidence type="ECO:0000256" key="1">
    <source>
        <dbReference type="SAM" id="MobiDB-lite"/>
    </source>
</evidence>
<evidence type="ECO:0000313" key="3">
    <source>
        <dbReference type="Proteomes" id="UP000186817"/>
    </source>
</evidence>
<sequence>MLLNPCIGPLRTLGILGGRRPRAGDGDPWHFRKLWLHCAPALAPQEEDSEQCGESKVAQGSDSSDDRCSANFCLDFVHASLGTASMHFTETRRPSDVLADFQLHSFEVLGNSIGSLKSAAIRD</sequence>
<feature type="region of interest" description="Disordered" evidence="1">
    <location>
        <begin position="45"/>
        <end position="65"/>
    </location>
</feature>
<dbReference type="Proteomes" id="UP000186817">
    <property type="component" value="Unassembled WGS sequence"/>
</dbReference>
<comment type="caution">
    <text evidence="2">The sequence shown here is derived from an EMBL/GenBank/DDBJ whole genome shotgun (WGS) entry which is preliminary data.</text>
</comment>
<evidence type="ECO:0000313" key="2">
    <source>
        <dbReference type="EMBL" id="OLQ01706.1"/>
    </source>
</evidence>